<proteinExistence type="predicted"/>
<evidence type="ECO:0000313" key="3">
    <source>
        <dbReference type="Proteomes" id="UP000198848"/>
    </source>
</evidence>
<dbReference type="Pfam" id="PF01522">
    <property type="entry name" value="Polysacc_deac_1"/>
    <property type="match status" value="1"/>
</dbReference>
<name>A0A1H1F2V1_NATTX</name>
<organism evidence="2 3">
    <name type="scientific">Natronobacterium texcoconense</name>
    <dbReference type="NCBI Taxonomy" id="1095778"/>
    <lineage>
        <taxon>Archaea</taxon>
        <taxon>Methanobacteriati</taxon>
        <taxon>Methanobacteriota</taxon>
        <taxon>Stenosarchaea group</taxon>
        <taxon>Halobacteria</taxon>
        <taxon>Halobacteriales</taxon>
        <taxon>Natrialbaceae</taxon>
        <taxon>Natronobacterium</taxon>
    </lineage>
</organism>
<dbReference type="AlphaFoldDB" id="A0A1H1F2V1"/>
<sequence>MDAVGSVVLSLDAELGWGFHDFERPPTDRVEAGRRGWETMLELCAEYDVPATWAVVGHLMLDSCDGVHEDHPAPEGWFARERDVWADREDLRFAPDLVEALLEADVDHEFASHSFSHVLFGRPETDRELATAEVRRSLEIADEWGQTVDSFVYPRNDVGHREVLADNGISAYRGRSPTYDGVRGLVDSTVRSRSMLVEPVVDEYGLVNVPASLFLFGFEGPVRTVAESIWEDPMVVQAHRGIDQAVQSDGLFHMWLHPNNLTHERDDRRMQAILSYLDRRRTETDLTVETIGDVARRLETARGVDGEAIVVDGDD</sequence>
<dbReference type="EMBL" id="FNLC01000002">
    <property type="protein sequence ID" value="SDQ95104.1"/>
    <property type="molecule type" value="Genomic_DNA"/>
</dbReference>
<evidence type="ECO:0000313" key="2">
    <source>
        <dbReference type="EMBL" id="SDQ95104.1"/>
    </source>
</evidence>
<evidence type="ECO:0000259" key="1">
    <source>
        <dbReference type="Pfam" id="PF01522"/>
    </source>
</evidence>
<keyword evidence="3" id="KW-1185">Reference proteome</keyword>
<dbReference type="STRING" id="1095778.SAMN04489842_1792"/>
<dbReference type="InterPro" id="IPR002509">
    <property type="entry name" value="NODB_dom"/>
</dbReference>
<feature type="domain" description="NodB homology" evidence="1">
    <location>
        <begin position="36"/>
        <end position="157"/>
    </location>
</feature>
<dbReference type="CDD" id="cd10929">
    <property type="entry name" value="CE4_u5"/>
    <property type="match status" value="1"/>
</dbReference>
<dbReference type="GO" id="GO:0016810">
    <property type="term" value="F:hydrolase activity, acting on carbon-nitrogen (but not peptide) bonds"/>
    <property type="evidence" value="ECO:0007669"/>
    <property type="project" value="InterPro"/>
</dbReference>
<protein>
    <submittedName>
        <fullName evidence="2">Polysaccharide deacetylase</fullName>
    </submittedName>
</protein>
<gene>
    <name evidence="2" type="ORF">SAMN04489842_1792</name>
</gene>
<dbReference type="SUPFAM" id="SSF88713">
    <property type="entry name" value="Glycoside hydrolase/deacetylase"/>
    <property type="match status" value="1"/>
</dbReference>
<dbReference type="GO" id="GO:0005975">
    <property type="term" value="P:carbohydrate metabolic process"/>
    <property type="evidence" value="ECO:0007669"/>
    <property type="project" value="InterPro"/>
</dbReference>
<dbReference type="Gene3D" id="3.20.20.370">
    <property type="entry name" value="Glycoside hydrolase/deacetylase"/>
    <property type="match status" value="1"/>
</dbReference>
<dbReference type="Proteomes" id="UP000198848">
    <property type="component" value="Unassembled WGS sequence"/>
</dbReference>
<accession>A0A1H1F2V1</accession>
<dbReference type="InterPro" id="IPR011330">
    <property type="entry name" value="Glyco_hydro/deAcase_b/a-brl"/>
</dbReference>
<reference evidence="3" key="1">
    <citation type="submission" date="2016-10" db="EMBL/GenBank/DDBJ databases">
        <authorList>
            <person name="Varghese N."/>
            <person name="Submissions S."/>
        </authorList>
    </citation>
    <scope>NUCLEOTIDE SEQUENCE [LARGE SCALE GENOMIC DNA]</scope>
    <source>
        <strain evidence="3">DSM 24767</strain>
    </source>
</reference>